<keyword evidence="5" id="KW-0732">Signal</keyword>
<keyword evidence="6 8" id="KW-0472">Membrane</keyword>
<gene>
    <name evidence="9" type="ORF">J2S15_003490</name>
</gene>
<organism evidence="9 10">
    <name type="scientific">Breznakia pachnodae</name>
    <dbReference type="NCBI Taxonomy" id="265178"/>
    <lineage>
        <taxon>Bacteria</taxon>
        <taxon>Bacillati</taxon>
        <taxon>Bacillota</taxon>
        <taxon>Erysipelotrichia</taxon>
        <taxon>Erysipelotrichales</taxon>
        <taxon>Erysipelotrichaceae</taxon>
        <taxon>Breznakia</taxon>
    </lineage>
</organism>
<dbReference type="SUPFAM" id="SSF63446">
    <property type="entry name" value="Type I dockerin domain"/>
    <property type="match status" value="1"/>
</dbReference>
<proteinExistence type="predicted"/>
<protein>
    <submittedName>
        <fullName evidence="9">Outer membrane repeat protein</fullName>
    </submittedName>
</protein>
<keyword evidence="7" id="KW-0998">Cell outer membrane</keyword>
<evidence type="ECO:0000256" key="2">
    <source>
        <dbReference type="ARBA" id="ARBA00004442"/>
    </source>
</evidence>
<evidence type="ECO:0000256" key="6">
    <source>
        <dbReference type="ARBA" id="ARBA00023136"/>
    </source>
</evidence>
<dbReference type="Gene3D" id="1.10.1330.10">
    <property type="entry name" value="Dockerin domain"/>
    <property type="match status" value="1"/>
</dbReference>
<evidence type="ECO:0000313" key="10">
    <source>
        <dbReference type="Proteomes" id="UP001230220"/>
    </source>
</evidence>
<dbReference type="InterPro" id="IPR003368">
    <property type="entry name" value="POMP_repeat"/>
</dbReference>
<dbReference type="EMBL" id="JAUSUR010000007">
    <property type="protein sequence ID" value="MDQ0362736.1"/>
    <property type="molecule type" value="Genomic_DNA"/>
</dbReference>
<dbReference type="SMART" id="SM00710">
    <property type="entry name" value="PbH1"/>
    <property type="match status" value="9"/>
</dbReference>
<comment type="subcellular location">
    <subcellularLocation>
        <location evidence="1">Cell envelope</location>
    </subcellularLocation>
    <subcellularLocation>
        <location evidence="2">Cell outer membrane</location>
    </subcellularLocation>
    <subcellularLocation>
        <location evidence="3">Secreted</location>
    </subcellularLocation>
</comment>
<dbReference type="Proteomes" id="UP001230220">
    <property type="component" value="Unassembled WGS sequence"/>
</dbReference>
<evidence type="ECO:0000256" key="8">
    <source>
        <dbReference type="SAM" id="Phobius"/>
    </source>
</evidence>
<dbReference type="InterPro" id="IPR006626">
    <property type="entry name" value="PbH1"/>
</dbReference>
<keyword evidence="10" id="KW-1185">Reference proteome</keyword>
<evidence type="ECO:0000256" key="4">
    <source>
        <dbReference type="ARBA" id="ARBA00022525"/>
    </source>
</evidence>
<evidence type="ECO:0000256" key="7">
    <source>
        <dbReference type="ARBA" id="ARBA00023237"/>
    </source>
</evidence>
<evidence type="ECO:0000256" key="1">
    <source>
        <dbReference type="ARBA" id="ARBA00004196"/>
    </source>
</evidence>
<accession>A0ABU0E7P1</accession>
<dbReference type="Pfam" id="PF02415">
    <property type="entry name" value="Chlam_PMP"/>
    <property type="match status" value="1"/>
</dbReference>
<dbReference type="InterPro" id="IPR036439">
    <property type="entry name" value="Dockerin_dom_sf"/>
</dbReference>
<reference evidence="9 10" key="1">
    <citation type="submission" date="2023-07" db="EMBL/GenBank/DDBJ databases">
        <title>Genomic Encyclopedia of Type Strains, Phase IV (KMG-IV): sequencing the most valuable type-strain genomes for metagenomic binning, comparative biology and taxonomic classification.</title>
        <authorList>
            <person name="Goeker M."/>
        </authorList>
    </citation>
    <scope>NUCLEOTIDE SEQUENCE [LARGE SCALE GENOMIC DNA]</scope>
    <source>
        <strain evidence="9 10">DSM 16784</strain>
    </source>
</reference>
<comment type="caution">
    <text evidence="9">The sequence shown here is derived from an EMBL/GenBank/DDBJ whole genome shotgun (WGS) entry which is preliminary data.</text>
</comment>
<evidence type="ECO:0000256" key="3">
    <source>
        <dbReference type="ARBA" id="ARBA00004613"/>
    </source>
</evidence>
<feature type="transmembrane region" description="Helical" evidence="8">
    <location>
        <begin position="7"/>
        <end position="26"/>
    </location>
</feature>
<evidence type="ECO:0000256" key="5">
    <source>
        <dbReference type="ARBA" id="ARBA00022729"/>
    </source>
</evidence>
<keyword evidence="8" id="KW-0812">Transmembrane</keyword>
<evidence type="ECO:0000313" key="9">
    <source>
        <dbReference type="EMBL" id="MDQ0362736.1"/>
    </source>
</evidence>
<keyword evidence="4" id="KW-0964">Secreted</keyword>
<name>A0ABU0E7P1_9FIRM</name>
<sequence length="841" mass="88786">MKKINKVVFSFICIFAVMVSIIPAGYTQIYASNVDVTVSSEAKLIEEINNAEDGVEKHIQIDTPIAVTQMIIIPANKDIVVSASFDDAATLTRDAGYTNHIFAVEETAVLKTENIILDGERDTRTDIMGSLVFTKGKYVMGTGTVLKNNALNVLNTETNYMNYTSGAGIFANGINASVTVNDGLVTNNYGKTYSQGANPVGSYSGGGIATINGAGLYVNGGVISYNETTGSGGGIFAGGETVITGGTIDNNTATVNGGGIVVYGWRDTTYTSLKMSGGTITNNTSGNDGGGIHIVQINNYSPSWVFENYNLMTAEITGGLIESNTATRNGGGVAYGYTDITIGGSVIINQNSAKENGGGVSTASTFFPSQGTDIKITGGIYSNNTARTGGAIQIMSNNMMSPNGLTITGGAFIGNNSDICGGAVEAVAQAGTTIIGTSENPVIFKENTSVSGGAILARGNTTDLPIVDFKLYMENVLVEGNEASFSETLNDPRFYGTGGGLAIGNDMIVELKDVTFTKNTADSMGGAIANDGNAAWTVDNQLIISGNTQIGVDKNDNGIFLDTYAFTNQSGPGYTYQYFQVSVKETLGSKAHVNVEEVDIKEIDESKSDVENKIGRLLATKLDGTEFSESELMKFYYQGPTLFANLNEANKKEIVLDETDPSPKELKIVDDYKTDDGIVVILRTGDTGETSGLYPTGYPSQYKLKLTIDGTELTSDQLSKVTWDVENDGGFRSTLNLVSIDDGSNIVKAKQSGVVKLTATYEGATADIYVVIPGDMDRNGRLSTGDAARIFNYTDSGNIEDLGVEDKFTLLLADMNGDGRVTTGDPAIIFNMSDGITSPSN</sequence>
<keyword evidence="8" id="KW-1133">Transmembrane helix</keyword>
<dbReference type="RefSeq" id="WP_307410673.1">
    <property type="nucleotide sequence ID" value="NZ_JAUSUR010000007.1"/>
</dbReference>